<gene>
    <name evidence="1" type="ORF">S01H4_29470</name>
</gene>
<feature type="non-terminal residue" evidence="1">
    <location>
        <position position="1"/>
    </location>
</feature>
<organism evidence="1">
    <name type="scientific">marine sediment metagenome</name>
    <dbReference type="NCBI Taxonomy" id="412755"/>
    <lineage>
        <taxon>unclassified sequences</taxon>
        <taxon>metagenomes</taxon>
        <taxon>ecological metagenomes</taxon>
    </lineage>
</organism>
<proteinExistence type="predicted"/>
<reference evidence="1" key="1">
    <citation type="journal article" date="2014" name="Front. Microbiol.">
        <title>High frequency of phylogenetically diverse reductive dehalogenase-homologous genes in deep subseafloor sedimentary metagenomes.</title>
        <authorList>
            <person name="Kawai M."/>
            <person name="Futagami T."/>
            <person name="Toyoda A."/>
            <person name="Takaki Y."/>
            <person name="Nishi S."/>
            <person name="Hori S."/>
            <person name="Arai W."/>
            <person name="Tsubouchi T."/>
            <person name="Morono Y."/>
            <person name="Uchiyama I."/>
            <person name="Ito T."/>
            <person name="Fujiyama A."/>
            <person name="Inagaki F."/>
            <person name="Takami H."/>
        </authorList>
    </citation>
    <scope>NUCLEOTIDE SEQUENCE</scope>
    <source>
        <strain evidence="1">Expedition CK06-06</strain>
    </source>
</reference>
<dbReference type="EMBL" id="BART01015132">
    <property type="protein sequence ID" value="GAG80524.1"/>
    <property type="molecule type" value="Genomic_DNA"/>
</dbReference>
<protein>
    <submittedName>
        <fullName evidence="1">Uncharacterized protein</fullName>
    </submittedName>
</protein>
<dbReference type="AlphaFoldDB" id="X1AFA2"/>
<accession>X1AFA2</accession>
<evidence type="ECO:0000313" key="1">
    <source>
        <dbReference type="EMBL" id="GAG80524.1"/>
    </source>
</evidence>
<name>X1AFA2_9ZZZZ</name>
<sequence>GIALTKGTSQFTADYILDPANSSGSTNNNIIIQNPEVISYLAISPYLQVAYVEVSGSSLINMRSEVVRVDSFNSSKIYFNNGANKYVYKLNYRVNNASEVKFLIDGIALEPYTDYNINVQNPYEIFLPNGIKFGTVISAYYLVGGASNSCTISNVLPSSPRYCINGLPLISKVVPFETLTPLLYQCFCLVNMLFLINKPPLLNIIVDANNWSINLWKNALYLLRNGYRFWNV</sequence>
<comment type="caution">
    <text evidence="1">The sequence shown here is derived from an EMBL/GenBank/DDBJ whole genome shotgun (WGS) entry which is preliminary data.</text>
</comment>